<reference evidence="2" key="1">
    <citation type="journal article" date="2014" name="Front. Microbiol.">
        <title>High frequency of phylogenetically diverse reductive dehalogenase-homologous genes in deep subseafloor sedimentary metagenomes.</title>
        <authorList>
            <person name="Kawai M."/>
            <person name="Futagami T."/>
            <person name="Toyoda A."/>
            <person name="Takaki Y."/>
            <person name="Nishi S."/>
            <person name="Hori S."/>
            <person name="Arai W."/>
            <person name="Tsubouchi T."/>
            <person name="Morono Y."/>
            <person name="Uchiyama I."/>
            <person name="Ito T."/>
            <person name="Fujiyama A."/>
            <person name="Inagaki F."/>
            <person name="Takami H."/>
        </authorList>
    </citation>
    <scope>NUCLEOTIDE SEQUENCE</scope>
    <source>
        <strain evidence="2">Expedition CK06-06</strain>
    </source>
</reference>
<dbReference type="AlphaFoldDB" id="X1J1F6"/>
<feature type="non-terminal residue" evidence="2">
    <location>
        <position position="1"/>
    </location>
</feature>
<gene>
    <name evidence="2" type="ORF">S03H2_47987</name>
</gene>
<keyword evidence="1" id="KW-0812">Transmembrane</keyword>
<accession>X1J1F6</accession>
<keyword evidence="1" id="KW-0472">Membrane</keyword>
<evidence type="ECO:0000256" key="1">
    <source>
        <dbReference type="SAM" id="Phobius"/>
    </source>
</evidence>
<organism evidence="2">
    <name type="scientific">marine sediment metagenome</name>
    <dbReference type="NCBI Taxonomy" id="412755"/>
    <lineage>
        <taxon>unclassified sequences</taxon>
        <taxon>metagenomes</taxon>
        <taxon>ecological metagenomes</taxon>
    </lineage>
</organism>
<evidence type="ECO:0000313" key="2">
    <source>
        <dbReference type="EMBL" id="GAH75350.1"/>
    </source>
</evidence>
<name>X1J1F6_9ZZZZ</name>
<keyword evidence="1" id="KW-1133">Transmembrane helix</keyword>
<feature type="transmembrane region" description="Helical" evidence="1">
    <location>
        <begin position="32"/>
        <end position="51"/>
    </location>
</feature>
<comment type="caution">
    <text evidence="2">The sequence shown here is derived from an EMBL/GenBank/DDBJ whole genome shotgun (WGS) entry which is preliminary data.</text>
</comment>
<sequence length="54" mass="5982">ATILISVVIVNLISQEEHKMLQLLAESKRRFLAVKFVNIIIASIMGIIGYLTGI</sequence>
<protein>
    <submittedName>
        <fullName evidence="2">Uncharacterized protein</fullName>
    </submittedName>
</protein>
<dbReference type="EMBL" id="BARU01030218">
    <property type="protein sequence ID" value="GAH75350.1"/>
    <property type="molecule type" value="Genomic_DNA"/>
</dbReference>
<proteinExistence type="predicted"/>